<feature type="chain" id="PRO_5042846087" description="Thionin-like protein" evidence="1">
    <location>
        <begin position="18"/>
        <end position="120"/>
    </location>
</feature>
<proteinExistence type="predicted"/>
<organism evidence="2 3">
    <name type="scientific">Stephania japonica</name>
    <dbReference type="NCBI Taxonomy" id="461633"/>
    <lineage>
        <taxon>Eukaryota</taxon>
        <taxon>Viridiplantae</taxon>
        <taxon>Streptophyta</taxon>
        <taxon>Embryophyta</taxon>
        <taxon>Tracheophyta</taxon>
        <taxon>Spermatophyta</taxon>
        <taxon>Magnoliopsida</taxon>
        <taxon>Ranunculales</taxon>
        <taxon>Menispermaceae</taxon>
        <taxon>Menispermoideae</taxon>
        <taxon>Cissampelideae</taxon>
        <taxon>Stephania</taxon>
    </lineage>
</organism>
<evidence type="ECO:0008006" key="4">
    <source>
        <dbReference type="Google" id="ProtNLM"/>
    </source>
</evidence>
<protein>
    <recommendedName>
        <fullName evidence="4">Thionin-like protein</fullName>
    </recommendedName>
</protein>
<sequence>MKKIALLLVVVLYLVSSETLLVVAPGPGDCLDACSTACVQYFRDPRRMARCDRKCSIRCGPAGPGDCLDACTTGCVGKYINDGRKRARCDEKCAIKCGPGAAAANNKVGTIIEDAGGDAS</sequence>
<dbReference type="PANTHER" id="PTHR37183">
    <property type="entry name" value="PLANT THIONIN FAMILY PROTEIN"/>
    <property type="match status" value="1"/>
</dbReference>
<evidence type="ECO:0000313" key="3">
    <source>
        <dbReference type="Proteomes" id="UP001417504"/>
    </source>
</evidence>
<dbReference type="PANTHER" id="PTHR37183:SF1">
    <property type="entry name" value="PLANT THIONIN FAMILY PROTEIN"/>
    <property type="match status" value="1"/>
</dbReference>
<reference evidence="2 3" key="1">
    <citation type="submission" date="2024-01" db="EMBL/GenBank/DDBJ databases">
        <title>Genome assemblies of Stephania.</title>
        <authorList>
            <person name="Yang L."/>
        </authorList>
    </citation>
    <scope>NUCLEOTIDE SEQUENCE [LARGE SCALE GENOMIC DNA]</scope>
    <source>
        <strain evidence="2">QJT</strain>
        <tissue evidence="2">Leaf</tissue>
    </source>
</reference>
<comment type="caution">
    <text evidence="2">The sequence shown here is derived from an EMBL/GenBank/DDBJ whole genome shotgun (WGS) entry which is preliminary data.</text>
</comment>
<dbReference type="AlphaFoldDB" id="A0AAP0HTJ7"/>
<evidence type="ECO:0000256" key="1">
    <source>
        <dbReference type="SAM" id="SignalP"/>
    </source>
</evidence>
<feature type="signal peptide" evidence="1">
    <location>
        <begin position="1"/>
        <end position="17"/>
    </location>
</feature>
<dbReference type="EMBL" id="JBBNAE010000009">
    <property type="protein sequence ID" value="KAK9096031.1"/>
    <property type="molecule type" value="Genomic_DNA"/>
</dbReference>
<evidence type="ECO:0000313" key="2">
    <source>
        <dbReference type="EMBL" id="KAK9096031.1"/>
    </source>
</evidence>
<dbReference type="Proteomes" id="UP001417504">
    <property type="component" value="Unassembled WGS sequence"/>
</dbReference>
<gene>
    <name evidence="2" type="ORF">Sjap_021528</name>
</gene>
<name>A0AAP0HTJ7_9MAGN</name>
<keyword evidence="3" id="KW-1185">Reference proteome</keyword>
<keyword evidence="1" id="KW-0732">Signal</keyword>
<accession>A0AAP0HTJ7</accession>